<sequence length="537" mass="60285">MSSPIMKFLLNCPLIKAFTICPSVVYHNFLREFRSTAVAYNPFPLTDETEQCPLREFLFFFLVLNGQRPLTLDFNTFCSSTGLDYNNGKYVAHPIPEAVKKELGKIAINPSYLNKTPVLKNSFLVAWRIQFTFVIQVLGGNYSSTEQVNLIQQLFAYCLIIGTQVDIGEIIYSDLVTKLLNKSRLKYVSYPRFISCALQVLLGSNYTQDEKFGYLHDILSNSNFTKDLSKVTGVELTAHMIAVNNQRDSVSPLPLSAKPKKGKSQTVTLTLAKSQGLEASGALSKKRQKPNLLGTVPDLQDLERNIQLVSIGFPSTLDEGTRKSQPFPEGTATHPKDSRGNIQPLDRDLTSTNSDEGIPKTTLRTGAKYQDELDKESDKEEVLAAREDIDEDPEVAEEVRTPSPKQDQPEPSHVQEYTFDSSSPDLKKFDNILPLTERQLIKYLKKMSKASIEEYYDKNVAHRDQTDKLLLKDINTAVKDDPAINKKIDEAIETFSKISTNTTEVLSLVKDFDFSTLESTVKDLQAHALKQEEVSAT</sequence>
<dbReference type="EMBL" id="BQNB010015537">
    <property type="protein sequence ID" value="GJT41152.1"/>
    <property type="molecule type" value="Genomic_DNA"/>
</dbReference>
<keyword evidence="2" id="KW-0732">Signal</keyword>
<accession>A0ABQ5DQB2</accession>
<dbReference type="Proteomes" id="UP001151760">
    <property type="component" value="Unassembled WGS sequence"/>
</dbReference>
<feature type="chain" id="PRO_5047125317" evidence="2">
    <location>
        <begin position="18"/>
        <end position="537"/>
    </location>
</feature>
<evidence type="ECO:0000256" key="1">
    <source>
        <dbReference type="SAM" id="MobiDB-lite"/>
    </source>
</evidence>
<name>A0ABQ5DQB2_9ASTR</name>
<feature type="region of interest" description="Disordered" evidence="1">
    <location>
        <begin position="316"/>
        <end position="422"/>
    </location>
</feature>
<feature type="signal peptide" evidence="2">
    <location>
        <begin position="1"/>
        <end position="17"/>
    </location>
</feature>
<gene>
    <name evidence="3" type="ORF">Tco_0941017</name>
</gene>
<evidence type="ECO:0000313" key="3">
    <source>
        <dbReference type="EMBL" id="GJT41152.1"/>
    </source>
</evidence>
<reference evidence="3" key="2">
    <citation type="submission" date="2022-01" db="EMBL/GenBank/DDBJ databases">
        <authorList>
            <person name="Yamashiro T."/>
            <person name="Shiraishi A."/>
            <person name="Satake H."/>
            <person name="Nakayama K."/>
        </authorList>
    </citation>
    <scope>NUCLEOTIDE SEQUENCE</scope>
</reference>
<organism evidence="3 4">
    <name type="scientific">Tanacetum coccineum</name>
    <dbReference type="NCBI Taxonomy" id="301880"/>
    <lineage>
        <taxon>Eukaryota</taxon>
        <taxon>Viridiplantae</taxon>
        <taxon>Streptophyta</taxon>
        <taxon>Embryophyta</taxon>
        <taxon>Tracheophyta</taxon>
        <taxon>Spermatophyta</taxon>
        <taxon>Magnoliopsida</taxon>
        <taxon>eudicotyledons</taxon>
        <taxon>Gunneridae</taxon>
        <taxon>Pentapetalae</taxon>
        <taxon>asterids</taxon>
        <taxon>campanulids</taxon>
        <taxon>Asterales</taxon>
        <taxon>Asteraceae</taxon>
        <taxon>Asteroideae</taxon>
        <taxon>Anthemideae</taxon>
        <taxon>Anthemidinae</taxon>
        <taxon>Tanacetum</taxon>
    </lineage>
</organism>
<reference evidence="3" key="1">
    <citation type="journal article" date="2022" name="Int. J. Mol. Sci.">
        <title>Draft Genome of Tanacetum Coccineum: Genomic Comparison of Closely Related Tanacetum-Family Plants.</title>
        <authorList>
            <person name="Yamashiro T."/>
            <person name="Shiraishi A."/>
            <person name="Nakayama K."/>
            <person name="Satake H."/>
        </authorList>
    </citation>
    <scope>NUCLEOTIDE SEQUENCE</scope>
</reference>
<keyword evidence="4" id="KW-1185">Reference proteome</keyword>
<protein>
    <submittedName>
        <fullName evidence="3">Uncharacterized protein</fullName>
    </submittedName>
</protein>
<feature type="compositionally biased region" description="Basic and acidic residues" evidence="1">
    <location>
        <begin position="334"/>
        <end position="349"/>
    </location>
</feature>
<evidence type="ECO:0000256" key="2">
    <source>
        <dbReference type="SAM" id="SignalP"/>
    </source>
</evidence>
<feature type="compositionally biased region" description="Basic and acidic residues" evidence="1">
    <location>
        <begin position="369"/>
        <end position="387"/>
    </location>
</feature>
<comment type="caution">
    <text evidence="3">The sequence shown here is derived from an EMBL/GenBank/DDBJ whole genome shotgun (WGS) entry which is preliminary data.</text>
</comment>
<evidence type="ECO:0000313" key="4">
    <source>
        <dbReference type="Proteomes" id="UP001151760"/>
    </source>
</evidence>
<proteinExistence type="predicted"/>